<keyword evidence="4" id="KW-0904">Protein phosphatase</keyword>
<proteinExistence type="inferred from homology"/>
<dbReference type="RefSeq" id="XP_068365732.1">
    <property type="nucleotide sequence ID" value="XM_068491411.1"/>
</dbReference>
<protein>
    <recommendedName>
        <fullName evidence="8">Serine/threonine-protein phosphatase</fullName>
        <ecNumber evidence="8">3.1.3.16</ecNumber>
    </recommendedName>
</protein>
<dbReference type="PRINTS" id="PR00114">
    <property type="entry name" value="STPHPHTASE"/>
</dbReference>
<evidence type="ECO:0000256" key="6">
    <source>
        <dbReference type="ARBA" id="ARBA00047761"/>
    </source>
</evidence>
<accession>A0A1J4KRZ9</accession>
<comment type="catalytic activity">
    <reaction evidence="7 8">
        <text>O-phospho-L-threonyl-[protein] + H2O = L-threonyl-[protein] + phosphate</text>
        <dbReference type="Rhea" id="RHEA:47004"/>
        <dbReference type="Rhea" id="RHEA-COMP:11060"/>
        <dbReference type="Rhea" id="RHEA-COMP:11605"/>
        <dbReference type="ChEBI" id="CHEBI:15377"/>
        <dbReference type="ChEBI" id="CHEBI:30013"/>
        <dbReference type="ChEBI" id="CHEBI:43474"/>
        <dbReference type="ChEBI" id="CHEBI:61977"/>
        <dbReference type="EC" id="3.1.3.16"/>
    </reaction>
</comment>
<dbReference type="Pfam" id="PF00149">
    <property type="entry name" value="Metallophos"/>
    <property type="match status" value="1"/>
</dbReference>
<keyword evidence="11" id="KW-1185">Reference proteome</keyword>
<feature type="domain" description="Serine/threonine specific protein phosphatases" evidence="9">
    <location>
        <begin position="131"/>
        <end position="136"/>
    </location>
</feature>
<dbReference type="InterPro" id="IPR029052">
    <property type="entry name" value="Metallo-depent_PP-like"/>
</dbReference>
<dbReference type="VEuPathDB" id="TrichDB:TRFO_03617"/>
<dbReference type="AlphaFoldDB" id="A0A1J4KRZ9"/>
<dbReference type="PANTHER" id="PTHR11668:SF300">
    <property type="entry name" value="SERINE_THREONINE-PROTEIN PHOSPHATASE"/>
    <property type="match status" value="1"/>
</dbReference>
<evidence type="ECO:0000256" key="2">
    <source>
        <dbReference type="ARBA" id="ARBA00022723"/>
    </source>
</evidence>
<dbReference type="SUPFAM" id="SSF56300">
    <property type="entry name" value="Metallo-dependent phosphatases"/>
    <property type="match status" value="1"/>
</dbReference>
<gene>
    <name evidence="10" type="ORF">TRFO_03617</name>
</gene>
<evidence type="ECO:0000256" key="1">
    <source>
        <dbReference type="ARBA" id="ARBA00001936"/>
    </source>
</evidence>
<comment type="caution">
    <text evidence="10">The sequence shown here is derived from an EMBL/GenBank/DDBJ whole genome shotgun (WGS) entry which is preliminary data.</text>
</comment>
<evidence type="ECO:0000256" key="8">
    <source>
        <dbReference type="RuleBase" id="RU004273"/>
    </source>
</evidence>
<dbReference type="GO" id="GO:0005737">
    <property type="term" value="C:cytoplasm"/>
    <property type="evidence" value="ECO:0007669"/>
    <property type="project" value="TreeGrafter"/>
</dbReference>
<evidence type="ECO:0000256" key="4">
    <source>
        <dbReference type="ARBA" id="ARBA00022912"/>
    </source>
</evidence>
<reference evidence="10" key="1">
    <citation type="submission" date="2016-10" db="EMBL/GenBank/DDBJ databases">
        <authorList>
            <person name="Benchimol M."/>
            <person name="Almeida L.G."/>
            <person name="Vasconcelos A.T."/>
            <person name="Perreira-Neves A."/>
            <person name="Rosa I.A."/>
            <person name="Tasca T."/>
            <person name="Bogo M.R."/>
            <person name="de Souza W."/>
        </authorList>
    </citation>
    <scope>NUCLEOTIDE SEQUENCE [LARGE SCALE GENOMIC DNA]</scope>
    <source>
        <strain evidence="10">K</strain>
    </source>
</reference>
<dbReference type="GO" id="GO:0005634">
    <property type="term" value="C:nucleus"/>
    <property type="evidence" value="ECO:0007669"/>
    <property type="project" value="TreeGrafter"/>
</dbReference>
<evidence type="ECO:0000256" key="5">
    <source>
        <dbReference type="ARBA" id="ARBA00023211"/>
    </source>
</evidence>
<keyword evidence="3 8" id="KW-0378">Hydrolase</keyword>
<comment type="similarity">
    <text evidence="8">Belongs to the PPP phosphatase family.</text>
</comment>
<comment type="cofactor">
    <cofactor evidence="1">
        <name>Mn(2+)</name>
        <dbReference type="ChEBI" id="CHEBI:29035"/>
    </cofactor>
</comment>
<dbReference type="Gene3D" id="3.60.21.10">
    <property type="match status" value="1"/>
</dbReference>
<evidence type="ECO:0000259" key="9">
    <source>
        <dbReference type="PROSITE" id="PS00125"/>
    </source>
</evidence>
<name>A0A1J4KRZ9_9EUKA</name>
<sequence>MDVQDKFRALLTSFMQAASSNIELYASRKIKLDLPEMPKSLIIKLINAAKSYFQVEPTLLDIESPCTIIGDLHGHVLDLFRILKTEGLPNQNPKNRFVFLGDLVDRGEFSVHTIVIVYLLKVLWPDKVFIIRGNHEFDFMASQGGFQTQVNDEFSDNNIYNLFLDSFSHLPLSIRIDNSMICVHGGIGPSMFSVKQLFHIQKPFTEFGDEIIDALLWSDPSDSVEHFKPSSRGTGYFFSESALCEFLDLSNLDILIRGHECVMEGCEEKFGNRCITVFSASNYCGTVNNQSAVLRVTQPKTYEIVRFEPLDYLIRYIDFEMKFSARHGMCQSSASYGAAAFPQLKNINNNFAFNGNNLACNNGSANQSNIYGGNNQTAMKRGMIRQVGTARVDDSEKMVKQVPCASSFRYLPKLNPTAKKLPPIEPHFASHAKPNAATSMPITRRHSMY</sequence>
<dbReference type="GeneID" id="94826115"/>
<dbReference type="EMBL" id="MLAK01000560">
    <property type="protein sequence ID" value="OHT12596.1"/>
    <property type="molecule type" value="Genomic_DNA"/>
</dbReference>
<comment type="catalytic activity">
    <reaction evidence="6">
        <text>O-phospho-L-seryl-[protein] + H2O = L-seryl-[protein] + phosphate</text>
        <dbReference type="Rhea" id="RHEA:20629"/>
        <dbReference type="Rhea" id="RHEA-COMP:9863"/>
        <dbReference type="Rhea" id="RHEA-COMP:11604"/>
        <dbReference type="ChEBI" id="CHEBI:15377"/>
        <dbReference type="ChEBI" id="CHEBI:29999"/>
        <dbReference type="ChEBI" id="CHEBI:43474"/>
        <dbReference type="ChEBI" id="CHEBI:83421"/>
        <dbReference type="EC" id="3.1.3.16"/>
    </reaction>
</comment>
<dbReference type="SMART" id="SM00156">
    <property type="entry name" value="PP2Ac"/>
    <property type="match status" value="1"/>
</dbReference>
<dbReference type="OrthoDB" id="10463461at2759"/>
<evidence type="ECO:0000256" key="7">
    <source>
        <dbReference type="ARBA" id="ARBA00048336"/>
    </source>
</evidence>
<dbReference type="InterPro" id="IPR006186">
    <property type="entry name" value="Ser/Thr-sp_prot-phosphatase"/>
</dbReference>
<dbReference type="PANTHER" id="PTHR11668">
    <property type="entry name" value="SERINE/THREONINE PROTEIN PHOSPHATASE"/>
    <property type="match status" value="1"/>
</dbReference>
<dbReference type="InterPro" id="IPR050341">
    <property type="entry name" value="PP1_catalytic_subunit"/>
</dbReference>
<keyword evidence="5" id="KW-0464">Manganese</keyword>
<dbReference type="CDD" id="cd00144">
    <property type="entry name" value="MPP_PPP_family"/>
    <property type="match status" value="1"/>
</dbReference>
<dbReference type="EC" id="3.1.3.16" evidence="8"/>
<dbReference type="GO" id="GO:0046872">
    <property type="term" value="F:metal ion binding"/>
    <property type="evidence" value="ECO:0007669"/>
    <property type="project" value="UniProtKB-KW"/>
</dbReference>
<evidence type="ECO:0000313" key="10">
    <source>
        <dbReference type="EMBL" id="OHT12596.1"/>
    </source>
</evidence>
<dbReference type="Proteomes" id="UP000179807">
    <property type="component" value="Unassembled WGS sequence"/>
</dbReference>
<keyword evidence="2" id="KW-0479">Metal-binding</keyword>
<dbReference type="InterPro" id="IPR004843">
    <property type="entry name" value="Calcineurin-like_PHP"/>
</dbReference>
<dbReference type="GO" id="GO:0004722">
    <property type="term" value="F:protein serine/threonine phosphatase activity"/>
    <property type="evidence" value="ECO:0007669"/>
    <property type="project" value="UniProtKB-EC"/>
</dbReference>
<dbReference type="PROSITE" id="PS00125">
    <property type="entry name" value="SER_THR_PHOSPHATASE"/>
    <property type="match status" value="1"/>
</dbReference>
<organism evidence="10 11">
    <name type="scientific">Tritrichomonas foetus</name>
    <dbReference type="NCBI Taxonomy" id="1144522"/>
    <lineage>
        <taxon>Eukaryota</taxon>
        <taxon>Metamonada</taxon>
        <taxon>Parabasalia</taxon>
        <taxon>Tritrichomonadida</taxon>
        <taxon>Tritrichomonadidae</taxon>
        <taxon>Tritrichomonas</taxon>
    </lineage>
</organism>
<evidence type="ECO:0000256" key="3">
    <source>
        <dbReference type="ARBA" id="ARBA00022801"/>
    </source>
</evidence>
<evidence type="ECO:0000313" key="11">
    <source>
        <dbReference type="Proteomes" id="UP000179807"/>
    </source>
</evidence>